<evidence type="ECO:0000313" key="1">
    <source>
        <dbReference type="EMBL" id="QKF84554.1"/>
    </source>
</evidence>
<accession>A0AAE7EAD3</accession>
<dbReference type="EMBL" id="CP053832">
    <property type="protein sequence ID" value="QKF84554.1"/>
    <property type="molecule type" value="Genomic_DNA"/>
</dbReference>
<dbReference type="RefSeq" id="WP_018713752.1">
    <property type="nucleotide sequence ID" value="NZ_CP053832.1"/>
</dbReference>
<evidence type="ECO:0000313" key="2">
    <source>
        <dbReference type="Proteomes" id="UP000509722"/>
    </source>
</evidence>
<protein>
    <submittedName>
        <fullName evidence="1">Uncharacterized protein</fullName>
    </submittedName>
</protein>
<reference evidence="1 2" key="1">
    <citation type="submission" date="2020-05" db="EMBL/GenBank/DDBJ databases">
        <title>Complete genome sequencing of Campylobacter and Arcobacter type strains.</title>
        <authorList>
            <person name="Miller W.G."/>
            <person name="Yee E."/>
        </authorList>
    </citation>
    <scope>NUCLEOTIDE SEQUENCE [LARGE SCALE GENOMIC DNA]</scope>
    <source>
        <strain evidence="1 2">LMG 6451</strain>
    </source>
</reference>
<sequence length="109" mass="12161">MLELKDLQTNFAVKEKVIKIKAWNGEVKIRELTTKERSQIVEVMQGDSIIDEKGSTLKLSNLTKAQILTAHYGLVEPSLSTKDIESLSESAFEGIKEINEAIEGLSKKN</sequence>
<dbReference type="AlphaFoldDB" id="A0AAE7EAD3"/>
<organism evidence="1 2">
    <name type="scientific">Campylobacter ureolyticus</name>
    <dbReference type="NCBI Taxonomy" id="827"/>
    <lineage>
        <taxon>Bacteria</taxon>
        <taxon>Pseudomonadati</taxon>
        <taxon>Campylobacterota</taxon>
        <taxon>Epsilonproteobacteria</taxon>
        <taxon>Campylobacterales</taxon>
        <taxon>Campylobacteraceae</taxon>
        <taxon>Campylobacter</taxon>
    </lineage>
</organism>
<dbReference type="GeneID" id="77175981"/>
<dbReference type="Proteomes" id="UP000509722">
    <property type="component" value="Chromosome"/>
</dbReference>
<proteinExistence type="predicted"/>
<gene>
    <name evidence="1" type="ORF">CURT_1076</name>
</gene>
<name>A0AAE7EAD3_9BACT</name>